<dbReference type="Pfam" id="PF00764">
    <property type="entry name" value="Arginosuc_synth"/>
    <property type="match status" value="1"/>
</dbReference>
<accession>A0A4S5C0L7</accession>
<dbReference type="PANTHER" id="PTHR11587">
    <property type="entry name" value="ARGININOSUCCINATE SYNTHASE"/>
    <property type="match status" value="1"/>
</dbReference>
<dbReference type="GO" id="GO:0006526">
    <property type="term" value="P:L-arginine biosynthetic process"/>
    <property type="evidence" value="ECO:0007669"/>
    <property type="project" value="InterPro"/>
</dbReference>
<dbReference type="EMBL" id="SSXH01000915">
    <property type="protein sequence ID" value="THJ35968.1"/>
    <property type="molecule type" value="Genomic_DNA"/>
</dbReference>
<dbReference type="AlphaFoldDB" id="A0A4S5C0L7"/>
<keyword evidence="3" id="KW-0067">ATP-binding</keyword>
<feature type="non-terminal residue" evidence="6">
    <location>
        <position position="160"/>
    </location>
</feature>
<dbReference type="PANTHER" id="PTHR11587:SF2">
    <property type="entry name" value="ARGININOSUCCINATE SYNTHASE"/>
    <property type="match status" value="1"/>
</dbReference>
<dbReference type="GO" id="GO:0004055">
    <property type="term" value="F:argininosuccinate synthase activity"/>
    <property type="evidence" value="ECO:0007669"/>
    <property type="project" value="InterPro"/>
</dbReference>
<dbReference type="Proteomes" id="UP000305282">
    <property type="component" value="Unassembled WGS sequence"/>
</dbReference>
<keyword evidence="2" id="KW-0547">Nucleotide-binding</keyword>
<name>A0A4S5C0L7_9ACTN</name>
<dbReference type="InterPro" id="IPR014729">
    <property type="entry name" value="Rossmann-like_a/b/a_fold"/>
</dbReference>
<dbReference type="RefSeq" id="WP_207634513.1">
    <property type="nucleotide sequence ID" value="NZ_SSXH01000915.1"/>
</dbReference>
<organism evidence="6 7">
    <name type="scientific">Candidatus Frankia alpina</name>
    <dbReference type="NCBI Taxonomy" id="2699483"/>
    <lineage>
        <taxon>Bacteria</taxon>
        <taxon>Bacillati</taxon>
        <taxon>Actinomycetota</taxon>
        <taxon>Actinomycetes</taxon>
        <taxon>Frankiales</taxon>
        <taxon>Frankiaceae</taxon>
        <taxon>Frankia</taxon>
    </lineage>
</organism>
<dbReference type="GO" id="GO:0005524">
    <property type="term" value="F:ATP binding"/>
    <property type="evidence" value="ECO:0007669"/>
    <property type="project" value="UniProtKB-KW"/>
</dbReference>
<dbReference type="GO" id="GO:0005737">
    <property type="term" value="C:cytoplasm"/>
    <property type="evidence" value="ECO:0007669"/>
    <property type="project" value="TreeGrafter"/>
</dbReference>
<evidence type="ECO:0000256" key="2">
    <source>
        <dbReference type="ARBA" id="ARBA00022741"/>
    </source>
</evidence>
<comment type="caution">
    <text evidence="6">The sequence shown here is derived from an EMBL/GenBank/DDBJ whole genome shotgun (WGS) entry which is preliminary data.</text>
</comment>
<keyword evidence="1" id="KW-0436">Ligase</keyword>
<proteinExistence type="predicted"/>
<evidence type="ECO:0000256" key="3">
    <source>
        <dbReference type="ARBA" id="ARBA00022840"/>
    </source>
</evidence>
<sequence length="160" mass="17280">MSTLVTSMADMDRTFLQAYRVVCLFSGGLDGTYLFQHIHTVWPSATVLALTVDLGGGEASRARRVCERFGFEHLVVDRTNEFLTGYVFPAIAAQAVYLGTHPISASLSRPLMAQVATALARERGYDAVLHTADGTQNKSAAVQPDHRGTAVRGRAPGRSL</sequence>
<evidence type="ECO:0000313" key="6">
    <source>
        <dbReference type="EMBL" id="THJ35968.1"/>
    </source>
</evidence>
<evidence type="ECO:0000256" key="1">
    <source>
        <dbReference type="ARBA" id="ARBA00022598"/>
    </source>
</evidence>
<dbReference type="Gene3D" id="3.40.50.620">
    <property type="entry name" value="HUPs"/>
    <property type="match status" value="1"/>
</dbReference>
<dbReference type="InterPro" id="IPR001518">
    <property type="entry name" value="Arginosuc_synth"/>
</dbReference>
<dbReference type="SUPFAM" id="SSF52402">
    <property type="entry name" value="Adenine nucleotide alpha hydrolases-like"/>
    <property type="match status" value="1"/>
</dbReference>
<gene>
    <name evidence="6" type="ORF">E7Y31_21995</name>
</gene>
<reference evidence="6 7" key="1">
    <citation type="submission" date="2019-04" db="EMBL/GenBank/DDBJ databases">
        <title>Draft genome sequences for three unisolated Alnus-infective Frankia Sp+ strains, AgTrS, AiOr and AvVan, the first sequenced Frankia strains able to sporulate in-planta.</title>
        <authorList>
            <person name="Bethencourt L."/>
            <person name="Vautrin F."/>
            <person name="Taib N."/>
            <person name="Dubost A."/>
            <person name="Castro-Garcia L."/>
            <person name="Imbaud O."/>
            <person name="Abrouk D."/>
            <person name="Fournier P."/>
            <person name="Briolay J."/>
            <person name="Nguyen A."/>
            <person name="Normand P."/>
            <person name="Fernandez M.P."/>
            <person name="Brochier-Armanet C."/>
            <person name="Herrera-Belaroussi A."/>
        </authorList>
    </citation>
    <scope>NUCLEOTIDE SEQUENCE [LARGE SCALE GENOMIC DNA]</scope>
    <source>
        <strain evidence="6 7">AvVan</strain>
    </source>
</reference>
<protein>
    <recommendedName>
        <fullName evidence="5">Arginosuccinate synthase-like N-terminal domain-containing protein</fullName>
    </recommendedName>
</protein>
<feature type="region of interest" description="Disordered" evidence="4">
    <location>
        <begin position="135"/>
        <end position="160"/>
    </location>
</feature>
<dbReference type="GO" id="GO:0000050">
    <property type="term" value="P:urea cycle"/>
    <property type="evidence" value="ECO:0007669"/>
    <property type="project" value="TreeGrafter"/>
</dbReference>
<keyword evidence="7" id="KW-1185">Reference proteome</keyword>
<evidence type="ECO:0000259" key="5">
    <source>
        <dbReference type="Pfam" id="PF00764"/>
    </source>
</evidence>
<evidence type="ECO:0000313" key="7">
    <source>
        <dbReference type="Proteomes" id="UP000305282"/>
    </source>
</evidence>
<dbReference type="GO" id="GO:0000053">
    <property type="term" value="P:argininosuccinate metabolic process"/>
    <property type="evidence" value="ECO:0007669"/>
    <property type="project" value="TreeGrafter"/>
</dbReference>
<dbReference type="InterPro" id="IPR048267">
    <property type="entry name" value="Arginosuc_syn_N"/>
</dbReference>
<feature type="domain" description="Arginosuccinate synthase-like N-terminal" evidence="5">
    <location>
        <begin position="20"/>
        <end position="137"/>
    </location>
</feature>
<evidence type="ECO:0000256" key="4">
    <source>
        <dbReference type="SAM" id="MobiDB-lite"/>
    </source>
</evidence>